<name>A0AAP2DGV2_9BACT</name>
<evidence type="ECO:0000313" key="1">
    <source>
        <dbReference type="EMBL" id="MBT1696136.1"/>
    </source>
</evidence>
<gene>
    <name evidence="1" type="ORF">KK083_04575</name>
</gene>
<proteinExistence type="predicted"/>
<sequence length="567" mass="63254">MPTYTPANKLRPGLLTVCLLVTFVPALMAQQKLRISGSLNGSAIGYTASGIESRRDPLYWMLSGNLTLSYWQISAPFSFTLSQQDQTFRYPQPFNQFGISPTYKYVTLHAGYRSMNFSEFTLAGTIFMGLGVEVAPPNAMVKVSAMYGRFAKARLVGGLNDLEFGIPSYERWGYGTKVTIGKNGQEVDLILFRGRDDPASIPDTVASALDIAPAENFVWGVNVRRTLAKRITINTEYALSAYTKDTRDPEARLTSFRYANYLGNLYTPTQSSQFNGAFQAQLGYRADRYQLNAKYRRLGPEYKTMGSPFMNNDFDDLTGGIATAFFEGKFNVAVNAGLQRNNLNHTEETRVERFIGSVTTSYMISEKFNLNASYSNFNSTTKLDRFYQQSQIDEIDSLLFLQVTNNVTAGVNYNFGQGDIARTLAFTSSYQVASGNQGNKSVFYNANVAYQSNNTPRDLTFNVNLNANSNQVAAINNFSVGPTVSASKLFFTRKLRSTFSSSYIRSYQTAVLLSDNTTARLGCSYSTRTRHTFGVDLSYLNRLNHQGDMPSFSEFRGGVTYNYSFSN</sequence>
<protein>
    <submittedName>
        <fullName evidence="1">Uncharacterized protein</fullName>
    </submittedName>
</protein>
<dbReference type="EMBL" id="JAHESF010000003">
    <property type="protein sequence ID" value="MBT1696136.1"/>
    <property type="molecule type" value="Genomic_DNA"/>
</dbReference>
<dbReference type="Proteomes" id="UP001319200">
    <property type="component" value="Unassembled WGS sequence"/>
</dbReference>
<keyword evidence="2" id="KW-1185">Reference proteome</keyword>
<evidence type="ECO:0000313" key="2">
    <source>
        <dbReference type="Proteomes" id="UP001319200"/>
    </source>
</evidence>
<accession>A0AAP2DGV2</accession>
<reference evidence="1 2" key="1">
    <citation type="submission" date="2021-05" db="EMBL/GenBank/DDBJ databases">
        <title>A Polyphasic approach of four new species of the genus Ohtaekwangia: Ohtaekwangia histidinii sp. nov., Ohtaekwangia cretensis sp. nov., Ohtaekwangia indiensis sp. nov., Ohtaekwangia reichenbachii sp. nov. from diverse environment.</title>
        <authorList>
            <person name="Octaviana S."/>
        </authorList>
    </citation>
    <scope>NUCLEOTIDE SEQUENCE [LARGE SCALE GENOMIC DNA]</scope>
    <source>
        <strain evidence="1 2">PWU4</strain>
    </source>
</reference>
<dbReference type="AlphaFoldDB" id="A0AAP2DGV2"/>
<dbReference type="RefSeq" id="WP_254161149.1">
    <property type="nucleotide sequence ID" value="NZ_JAHESF010000003.1"/>
</dbReference>
<comment type="caution">
    <text evidence="1">The sequence shown here is derived from an EMBL/GenBank/DDBJ whole genome shotgun (WGS) entry which is preliminary data.</text>
</comment>
<organism evidence="1 2">
    <name type="scientific">Chryseosolibacter histidini</name>
    <dbReference type="NCBI Taxonomy" id="2782349"/>
    <lineage>
        <taxon>Bacteria</taxon>
        <taxon>Pseudomonadati</taxon>
        <taxon>Bacteroidota</taxon>
        <taxon>Cytophagia</taxon>
        <taxon>Cytophagales</taxon>
        <taxon>Chryseotaleaceae</taxon>
        <taxon>Chryseosolibacter</taxon>
    </lineage>
</organism>